<dbReference type="EMBL" id="GBXM01091972">
    <property type="protein sequence ID" value="JAH16605.1"/>
    <property type="molecule type" value="Transcribed_RNA"/>
</dbReference>
<sequence>MKLCWLVRSNISRKPMASLKKAVVRLRNLSCPAVSHSCRCTLNVFPAFLGAC</sequence>
<organism evidence="1">
    <name type="scientific">Anguilla anguilla</name>
    <name type="common">European freshwater eel</name>
    <name type="synonym">Muraena anguilla</name>
    <dbReference type="NCBI Taxonomy" id="7936"/>
    <lineage>
        <taxon>Eukaryota</taxon>
        <taxon>Metazoa</taxon>
        <taxon>Chordata</taxon>
        <taxon>Craniata</taxon>
        <taxon>Vertebrata</taxon>
        <taxon>Euteleostomi</taxon>
        <taxon>Actinopterygii</taxon>
        <taxon>Neopterygii</taxon>
        <taxon>Teleostei</taxon>
        <taxon>Anguilliformes</taxon>
        <taxon>Anguillidae</taxon>
        <taxon>Anguilla</taxon>
    </lineage>
</organism>
<name>A0A0E9QJR8_ANGAN</name>
<accession>A0A0E9QJR8</accession>
<protein>
    <submittedName>
        <fullName evidence="1">Uncharacterized protein</fullName>
    </submittedName>
</protein>
<reference evidence="1" key="1">
    <citation type="submission" date="2014-11" db="EMBL/GenBank/DDBJ databases">
        <authorList>
            <person name="Amaro Gonzalez C."/>
        </authorList>
    </citation>
    <scope>NUCLEOTIDE SEQUENCE</scope>
</reference>
<reference evidence="1" key="2">
    <citation type="journal article" date="2015" name="Fish Shellfish Immunol.">
        <title>Early steps in the European eel (Anguilla anguilla)-Vibrio vulnificus interaction in the gills: Role of the RtxA13 toxin.</title>
        <authorList>
            <person name="Callol A."/>
            <person name="Pajuelo D."/>
            <person name="Ebbesson L."/>
            <person name="Teles M."/>
            <person name="MacKenzie S."/>
            <person name="Amaro C."/>
        </authorList>
    </citation>
    <scope>NUCLEOTIDE SEQUENCE</scope>
</reference>
<proteinExistence type="predicted"/>
<evidence type="ECO:0000313" key="1">
    <source>
        <dbReference type="EMBL" id="JAH16605.1"/>
    </source>
</evidence>
<dbReference type="AlphaFoldDB" id="A0A0E9QJR8"/>